<protein>
    <submittedName>
        <fullName evidence="2">Outer membrane porin</fullName>
    </submittedName>
</protein>
<reference evidence="2" key="1">
    <citation type="submission" date="2016-01" db="EMBL/GenBank/DDBJ databases">
        <authorList>
            <person name="Peeters C."/>
        </authorList>
    </citation>
    <scope>NUCLEOTIDE SEQUENCE [LARGE SCALE GENOMIC DNA]</scope>
    <source>
        <strain evidence="2">LMG 29317</strain>
    </source>
</reference>
<evidence type="ECO:0000313" key="3">
    <source>
        <dbReference type="Proteomes" id="UP000055019"/>
    </source>
</evidence>
<sequence>MRARVRPSVRFRAPAWTVSGAYIFTDGHLDGTDPKWNQFSLKTAYALSKGTDVYLQGVYQHVSDTGDSGITAAINGLSASSTNSQVSATVGLRHRF</sequence>
<proteinExistence type="predicted"/>
<dbReference type="Gene3D" id="2.40.160.10">
    <property type="entry name" value="Porin"/>
    <property type="match status" value="1"/>
</dbReference>
<dbReference type="InterPro" id="IPR023614">
    <property type="entry name" value="Porin_dom_sf"/>
</dbReference>
<dbReference type="GO" id="GO:0016020">
    <property type="term" value="C:membrane"/>
    <property type="evidence" value="ECO:0007669"/>
    <property type="project" value="InterPro"/>
</dbReference>
<evidence type="ECO:0000313" key="2">
    <source>
        <dbReference type="EMBL" id="SAL77942.1"/>
    </source>
</evidence>
<dbReference type="Proteomes" id="UP000055019">
    <property type="component" value="Unassembled WGS sequence"/>
</dbReference>
<dbReference type="InterPro" id="IPR033900">
    <property type="entry name" value="Gram_neg_porin_domain"/>
</dbReference>
<name>A0A158KA06_9BURK</name>
<dbReference type="EMBL" id="FCOM02000028">
    <property type="protein sequence ID" value="SAL77942.1"/>
    <property type="molecule type" value="Genomic_DNA"/>
</dbReference>
<dbReference type="SUPFAM" id="SSF56935">
    <property type="entry name" value="Porins"/>
    <property type="match status" value="1"/>
</dbReference>
<organism evidence="2 3">
    <name type="scientific">Caballeronia arvi</name>
    <dbReference type="NCBI Taxonomy" id="1777135"/>
    <lineage>
        <taxon>Bacteria</taxon>
        <taxon>Pseudomonadati</taxon>
        <taxon>Pseudomonadota</taxon>
        <taxon>Betaproteobacteria</taxon>
        <taxon>Burkholderiales</taxon>
        <taxon>Burkholderiaceae</taxon>
        <taxon>Caballeronia</taxon>
    </lineage>
</organism>
<dbReference type="Pfam" id="PF13609">
    <property type="entry name" value="Porin_4"/>
    <property type="match status" value="1"/>
</dbReference>
<gene>
    <name evidence="2" type="ORF">AWB74_05261</name>
</gene>
<feature type="domain" description="Porin" evidence="1">
    <location>
        <begin position="8"/>
        <end position="64"/>
    </location>
</feature>
<dbReference type="GO" id="GO:0015288">
    <property type="term" value="F:porin activity"/>
    <property type="evidence" value="ECO:0007669"/>
    <property type="project" value="InterPro"/>
</dbReference>
<accession>A0A158KA06</accession>
<evidence type="ECO:0000259" key="1">
    <source>
        <dbReference type="Pfam" id="PF13609"/>
    </source>
</evidence>
<dbReference type="AlphaFoldDB" id="A0A158KA06"/>
<keyword evidence="3" id="KW-1185">Reference proteome</keyword>
<comment type="caution">
    <text evidence="2">The sequence shown here is derived from an EMBL/GenBank/DDBJ whole genome shotgun (WGS) entry which is preliminary data.</text>
</comment>